<dbReference type="InterPro" id="IPR003729">
    <property type="entry name" value="Bi_nuclease_dom"/>
</dbReference>
<name>A0A3E4Z4Y1_9BACT</name>
<dbReference type="InterPro" id="IPR036104">
    <property type="entry name" value="BFN_sf"/>
</dbReference>
<feature type="domain" description="BFN" evidence="2">
    <location>
        <begin position="34"/>
        <end position="169"/>
    </location>
</feature>
<dbReference type="EMBL" id="QSTW01000024">
    <property type="protein sequence ID" value="RGM86781.1"/>
    <property type="molecule type" value="Genomic_DNA"/>
</dbReference>
<evidence type="ECO:0000313" key="4">
    <source>
        <dbReference type="Proteomes" id="UP000260814"/>
    </source>
</evidence>
<accession>A0A3E4Z4Y1</accession>
<dbReference type="PROSITE" id="PS51658">
    <property type="entry name" value="BFN"/>
    <property type="match status" value="1"/>
</dbReference>
<proteinExistence type="predicted"/>
<feature type="region of interest" description="Disordered" evidence="1">
    <location>
        <begin position="214"/>
        <end position="234"/>
    </location>
</feature>
<feature type="compositionally biased region" description="Acidic residues" evidence="1">
    <location>
        <begin position="223"/>
        <end position="234"/>
    </location>
</feature>
<sequence length="234" mass="26978">MEFKGNEGLTELKVSYITEMINPVELVKDLTFDEVLTDADKMDMLMANGYNYKMMLEEKEEPHRNFMAIINADEADLLDVSLDAPEAVDLSVHYQMLKMLKEHYGATVEKAVLWGKEDQVPQTSVYMRKADGTVVELTVKLADALVLATLGEAPFYIRTEMLENRVPDFAKKSVSHLQAALLRGFPMFYLEKEMEKAIREENYEYAELIKREMQARRERGETDDSLEEEANEKE</sequence>
<evidence type="ECO:0000256" key="1">
    <source>
        <dbReference type="SAM" id="MobiDB-lite"/>
    </source>
</evidence>
<dbReference type="Proteomes" id="UP000260814">
    <property type="component" value="Unassembled WGS sequence"/>
</dbReference>
<dbReference type="Pfam" id="PF02577">
    <property type="entry name" value="BFN_dom"/>
    <property type="match status" value="1"/>
</dbReference>
<evidence type="ECO:0000313" key="3">
    <source>
        <dbReference type="EMBL" id="RGM86781.1"/>
    </source>
</evidence>
<organism evidence="3 4">
    <name type="scientific">Phocaeicola plebeius</name>
    <dbReference type="NCBI Taxonomy" id="310297"/>
    <lineage>
        <taxon>Bacteria</taxon>
        <taxon>Pseudomonadati</taxon>
        <taxon>Bacteroidota</taxon>
        <taxon>Bacteroidia</taxon>
        <taxon>Bacteroidales</taxon>
        <taxon>Bacteroidaceae</taxon>
        <taxon>Phocaeicola</taxon>
    </lineage>
</organism>
<dbReference type="SUPFAM" id="SSF103256">
    <property type="entry name" value="Hypothetical protein TM0160"/>
    <property type="match status" value="1"/>
</dbReference>
<comment type="caution">
    <text evidence="3">The sequence shown here is derived from an EMBL/GenBank/DDBJ whole genome shotgun (WGS) entry which is preliminary data.</text>
</comment>
<protein>
    <recommendedName>
        <fullName evidence="2">BFN domain-containing protein</fullName>
    </recommendedName>
</protein>
<dbReference type="Gene3D" id="3.10.690.10">
    <property type="entry name" value="Bifunctional nuclease domain"/>
    <property type="match status" value="1"/>
</dbReference>
<reference evidence="3 4" key="1">
    <citation type="submission" date="2018-08" db="EMBL/GenBank/DDBJ databases">
        <title>A genome reference for cultivated species of the human gut microbiota.</title>
        <authorList>
            <person name="Zou Y."/>
            <person name="Xue W."/>
            <person name="Luo G."/>
        </authorList>
    </citation>
    <scope>NUCLEOTIDE SEQUENCE [LARGE SCALE GENOMIC DNA]</scope>
    <source>
        <strain evidence="3 4">OM06-2</strain>
    </source>
</reference>
<dbReference type="GO" id="GO:0004518">
    <property type="term" value="F:nuclease activity"/>
    <property type="evidence" value="ECO:0007669"/>
    <property type="project" value="InterPro"/>
</dbReference>
<dbReference type="AlphaFoldDB" id="A0A3E4Z4Y1"/>
<evidence type="ECO:0000259" key="2">
    <source>
        <dbReference type="PROSITE" id="PS51658"/>
    </source>
</evidence>
<dbReference type="RefSeq" id="WP_117702723.1">
    <property type="nucleotide sequence ID" value="NZ_QSTW01000024.1"/>
</dbReference>
<gene>
    <name evidence="3" type="ORF">DXB87_14660</name>
</gene>